<evidence type="ECO:0000256" key="1">
    <source>
        <dbReference type="SAM" id="MobiDB-lite"/>
    </source>
</evidence>
<dbReference type="Gene3D" id="3.40.30.10">
    <property type="entry name" value="Glutaredoxin"/>
    <property type="match status" value="1"/>
</dbReference>
<dbReference type="SUPFAM" id="SSF47616">
    <property type="entry name" value="GST C-terminal domain-like"/>
    <property type="match status" value="1"/>
</dbReference>
<keyword evidence="4" id="KW-0808">Transferase</keyword>
<accession>A0A437QJX1</accession>
<reference evidence="5" key="1">
    <citation type="submission" date="2019-01" db="EMBL/GenBank/DDBJ databases">
        <title>Gri0909 isolated from a small marine red alga.</title>
        <authorList>
            <person name="Kim J."/>
            <person name="Jeong S.E."/>
            <person name="Jeon C.O."/>
        </authorList>
    </citation>
    <scope>NUCLEOTIDE SEQUENCE [LARGE SCALE GENOMIC DNA]</scope>
    <source>
        <strain evidence="5">Gri0909</strain>
    </source>
</reference>
<dbReference type="InterPro" id="IPR036282">
    <property type="entry name" value="Glutathione-S-Trfase_C_sf"/>
</dbReference>
<dbReference type="RefSeq" id="WP_127766989.1">
    <property type="nucleotide sequence ID" value="NZ_SADE01000003.1"/>
</dbReference>
<dbReference type="SFLD" id="SFLDG01150">
    <property type="entry name" value="Main.1:_Beta-like"/>
    <property type="match status" value="1"/>
</dbReference>
<dbReference type="Pfam" id="PF02798">
    <property type="entry name" value="GST_N"/>
    <property type="match status" value="1"/>
</dbReference>
<dbReference type="SFLD" id="SFLDG00358">
    <property type="entry name" value="Main_(cytGST)"/>
    <property type="match status" value="1"/>
</dbReference>
<dbReference type="SUPFAM" id="SSF52833">
    <property type="entry name" value="Thioredoxin-like"/>
    <property type="match status" value="1"/>
</dbReference>
<name>A0A437QJX1_9PROT</name>
<dbReference type="InterPro" id="IPR040079">
    <property type="entry name" value="Glutathione_S-Trfase"/>
</dbReference>
<dbReference type="CDD" id="cd03046">
    <property type="entry name" value="GST_N_GTT1_like"/>
    <property type="match status" value="1"/>
</dbReference>
<dbReference type="PANTHER" id="PTHR44051">
    <property type="entry name" value="GLUTATHIONE S-TRANSFERASE-RELATED"/>
    <property type="match status" value="1"/>
</dbReference>
<organism evidence="4 5">
    <name type="scientific">Hwanghaeella grinnelliae</name>
    <dbReference type="NCBI Taxonomy" id="2500179"/>
    <lineage>
        <taxon>Bacteria</taxon>
        <taxon>Pseudomonadati</taxon>
        <taxon>Pseudomonadota</taxon>
        <taxon>Alphaproteobacteria</taxon>
        <taxon>Rhodospirillales</taxon>
        <taxon>Rhodospirillaceae</taxon>
        <taxon>Hwanghaeella</taxon>
    </lineage>
</organism>
<dbReference type="PROSITE" id="PS50404">
    <property type="entry name" value="GST_NTER"/>
    <property type="match status" value="1"/>
</dbReference>
<keyword evidence="5" id="KW-1185">Reference proteome</keyword>
<evidence type="ECO:0000259" key="3">
    <source>
        <dbReference type="PROSITE" id="PS50405"/>
    </source>
</evidence>
<feature type="compositionally biased region" description="Basic and acidic residues" evidence="1">
    <location>
        <begin position="217"/>
        <end position="227"/>
    </location>
</feature>
<dbReference type="PROSITE" id="PS50405">
    <property type="entry name" value="GST_CTER"/>
    <property type="match status" value="1"/>
</dbReference>
<evidence type="ECO:0000313" key="5">
    <source>
        <dbReference type="Proteomes" id="UP000287447"/>
    </source>
</evidence>
<feature type="domain" description="GST C-terminal" evidence="3">
    <location>
        <begin position="84"/>
        <end position="208"/>
    </location>
</feature>
<dbReference type="Gene3D" id="1.20.1050.10">
    <property type="match status" value="1"/>
</dbReference>
<sequence>MKLWHCYNSRSVRVLWALEEMGFDYEVETIPFPPRVFQKDFLDVNPLGTVPYFVDGDVAMTESTAICLYLVEAHGKPDFGLASDHPDYGDYLNWLFQSDATLTFPTAIALRYSAMEPRERRQPQVVQDYAKWFLGRLRWLDRHIDGRDFLCAGRFTIADIAVGYALHLADIVGMAEHFSPQVTAYLERLRARDGFKRCQAVDPDQDPFKNYTPKFTVEPREKNQGAA</sequence>
<dbReference type="OrthoDB" id="7583243at2"/>
<evidence type="ECO:0000313" key="4">
    <source>
        <dbReference type="EMBL" id="RVU34811.1"/>
    </source>
</evidence>
<dbReference type="Proteomes" id="UP000287447">
    <property type="component" value="Unassembled WGS sequence"/>
</dbReference>
<dbReference type="InterPro" id="IPR010987">
    <property type="entry name" value="Glutathione-S-Trfase_C-like"/>
</dbReference>
<dbReference type="SFLD" id="SFLDS00019">
    <property type="entry name" value="Glutathione_Transferase_(cytos"/>
    <property type="match status" value="1"/>
</dbReference>
<protein>
    <submittedName>
        <fullName evidence="4">Glutathione S-transferase family protein</fullName>
    </submittedName>
</protein>
<dbReference type="EMBL" id="SADE01000003">
    <property type="protein sequence ID" value="RVU34811.1"/>
    <property type="molecule type" value="Genomic_DNA"/>
</dbReference>
<dbReference type="GO" id="GO:0016740">
    <property type="term" value="F:transferase activity"/>
    <property type="evidence" value="ECO:0007669"/>
    <property type="project" value="UniProtKB-KW"/>
</dbReference>
<proteinExistence type="predicted"/>
<dbReference type="InterPro" id="IPR036249">
    <property type="entry name" value="Thioredoxin-like_sf"/>
</dbReference>
<evidence type="ECO:0000259" key="2">
    <source>
        <dbReference type="PROSITE" id="PS50404"/>
    </source>
</evidence>
<dbReference type="AlphaFoldDB" id="A0A437QJX1"/>
<gene>
    <name evidence="4" type="ORF">EOI86_18365</name>
</gene>
<dbReference type="InterPro" id="IPR004045">
    <property type="entry name" value="Glutathione_S-Trfase_N"/>
</dbReference>
<feature type="region of interest" description="Disordered" evidence="1">
    <location>
        <begin position="204"/>
        <end position="227"/>
    </location>
</feature>
<dbReference type="PANTHER" id="PTHR44051:SF21">
    <property type="entry name" value="GLUTATHIONE S-TRANSFERASE FAMILY PROTEIN"/>
    <property type="match status" value="1"/>
</dbReference>
<dbReference type="Pfam" id="PF13410">
    <property type="entry name" value="GST_C_2"/>
    <property type="match status" value="1"/>
</dbReference>
<comment type="caution">
    <text evidence="4">The sequence shown here is derived from an EMBL/GenBank/DDBJ whole genome shotgun (WGS) entry which is preliminary data.</text>
</comment>
<feature type="domain" description="GST N-terminal" evidence="2">
    <location>
        <begin position="1"/>
        <end position="78"/>
    </location>
</feature>